<reference evidence="3 4" key="1">
    <citation type="submission" date="2018-06" db="EMBL/GenBank/DDBJ databases">
        <title>Sphaerisporangium craniellae sp. nov., isolated from a marine sponge in the South China Sea.</title>
        <authorList>
            <person name="Li L."/>
        </authorList>
    </citation>
    <scope>NUCLEOTIDE SEQUENCE [LARGE SCALE GENOMIC DNA]</scope>
    <source>
        <strain evidence="3 4">LHW63015</strain>
    </source>
</reference>
<evidence type="ECO:0000313" key="4">
    <source>
        <dbReference type="Proteomes" id="UP000253303"/>
    </source>
</evidence>
<evidence type="ECO:0000313" key="3">
    <source>
        <dbReference type="EMBL" id="RBQ14078.1"/>
    </source>
</evidence>
<dbReference type="PANTHER" id="PTHR30466:SF1">
    <property type="entry name" value="FMN REDUCTASE (NADH) RUTF"/>
    <property type="match status" value="1"/>
</dbReference>
<dbReference type="InterPro" id="IPR012349">
    <property type="entry name" value="Split_barrel_FMN-bd"/>
</dbReference>
<dbReference type="GO" id="GO:0006208">
    <property type="term" value="P:pyrimidine nucleobase catabolic process"/>
    <property type="evidence" value="ECO:0007669"/>
    <property type="project" value="TreeGrafter"/>
</dbReference>
<dbReference type="SUPFAM" id="SSF50475">
    <property type="entry name" value="FMN-binding split barrel"/>
    <property type="match status" value="1"/>
</dbReference>
<dbReference type="RefSeq" id="WP_113986544.1">
    <property type="nucleotide sequence ID" value="NZ_QMEY01000039.1"/>
</dbReference>
<gene>
    <name evidence="3" type="ORF">DP939_42645</name>
</gene>
<dbReference type="GO" id="GO:0010181">
    <property type="term" value="F:FMN binding"/>
    <property type="evidence" value="ECO:0007669"/>
    <property type="project" value="InterPro"/>
</dbReference>
<dbReference type="SMART" id="SM00903">
    <property type="entry name" value="Flavin_Reduct"/>
    <property type="match status" value="1"/>
</dbReference>
<comment type="caution">
    <text evidence="3">The sequence shown here is derived from an EMBL/GenBank/DDBJ whole genome shotgun (WGS) entry which is preliminary data.</text>
</comment>
<accession>A0A366LJL6</accession>
<dbReference type="AlphaFoldDB" id="A0A366LJL6"/>
<dbReference type="Pfam" id="PF01613">
    <property type="entry name" value="Flavin_Reduct"/>
    <property type="match status" value="1"/>
</dbReference>
<dbReference type="Gene3D" id="2.30.110.10">
    <property type="entry name" value="Electron Transport, Fmn-binding Protein, Chain A"/>
    <property type="match status" value="1"/>
</dbReference>
<proteinExistence type="predicted"/>
<dbReference type="InterPro" id="IPR050268">
    <property type="entry name" value="NADH-dep_flavin_reductase"/>
</dbReference>
<dbReference type="PANTHER" id="PTHR30466">
    <property type="entry name" value="FLAVIN REDUCTASE"/>
    <property type="match status" value="1"/>
</dbReference>
<keyword evidence="1" id="KW-0560">Oxidoreductase</keyword>
<dbReference type="EMBL" id="QMEY01000039">
    <property type="protein sequence ID" value="RBQ14078.1"/>
    <property type="molecule type" value="Genomic_DNA"/>
</dbReference>
<dbReference type="GO" id="GO:0042602">
    <property type="term" value="F:riboflavin reductase (NADPH) activity"/>
    <property type="evidence" value="ECO:0007669"/>
    <property type="project" value="TreeGrafter"/>
</dbReference>
<organism evidence="3 4">
    <name type="scientific">Spongiactinospora rosea</name>
    <dbReference type="NCBI Taxonomy" id="2248750"/>
    <lineage>
        <taxon>Bacteria</taxon>
        <taxon>Bacillati</taxon>
        <taxon>Actinomycetota</taxon>
        <taxon>Actinomycetes</taxon>
        <taxon>Streptosporangiales</taxon>
        <taxon>Streptosporangiaceae</taxon>
        <taxon>Spongiactinospora</taxon>
    </lineage>
</organism>
<dbReference type="OrthoDB" id="9792858at2"/>
<protein>
    <submittedName>
        <fullName evidence="3">Flavin reductase</fullName>
    </submittedName>
</protein>
<sequence>MKEVPARAIDGEAFRGALRLHAAGVVVITAESDGVPVGLTVTTFTSASLSPPLVSFYIDRRSASAPGLSTSAHFAANILAGGQSELATRFSRKGVDRFAAPTRWHLGPRGLPLLDDVSARLICSQHAATEIGDHILLVGLVMDVSVDPESHPLVYHGRRFGGFLPHPSPNGTSRPAEQKA</sequence>
<name>A0A366LJL6_9ACTN</name>
<feature type="domain" description="Flavin reductase like" evidence="2">
    <location>
        <begin position="18"/>
        <end position="162"/>
    </location>
</feature>
<evidence type="ECO:0000259" key="2">
    <source>
        <dbReference type="SMART" id="SM00903"/>
    </source>
</evidence>
<keyword evidence="4" id="KW-1185">Reference proteome</keyword>
<evidence type="ECO:0000256" key="1">
    <source>
        <dbReference type="ARBA" id="ARBA00023002"/>
    </source>
</evidence>
<dbReference type="InterPro" id="IPR002563">
    <property type="entry name" value="Flavin_Rdtase-like_dom"/>
</dbReference>
<dbReference type="Proteomes" id="UP000253303">
    <property type="component" value="Unassembled WGS sequence"/>
</dbReference>